<dbReference type="InterPro" id="IPR036259">
    <property type="entry name" value="MFS_trans_sf"/>
</dbReference>
<reference evidence="8" key="1">
    <citation type="journal article" date="2014" name="Int. J. Syst. Evol. Microbiol.">
        <title>Complete genome sequence of Corynebacterium casei LMG S-19264T (=DSM 44701T), isolated from a smear-ripened cheese.</title>
        <authorList>
            <consortium name="US DOE Joint Genome Institute (JGI-PGF)"/>
            <person name="Walter F."/>
            <person name="Albersmeier A."/>
            <person name="Kalinowski J."/>
            <person name="Ruckert C."/>
        </authorList>
    </citation>
    <scope>NUCLEOTIDE SEQUENCE</scope>
    <source>
        <strain evidence="8">CGMCC 1.15725</strain>
    </source>
</reference>
<dbReference type="InterPro" id="IPR011701">
    <property type="entry name" value="MFS"/>
</dbReference>
<sequence length="429" mass="44685">MTSSLVPPSPVTPTTVRLYAAAIASAKIGTGFFFLINTWLIIELTHQPSSAALTLVMTILPSLLLSPLIGLAVDRGRPARLAYRAEWLRWLVLILYGGLYGAGLAGAWTGYAVSFLVALGNEIQVLAWRAALVRAAPAEQMLRLNALTVVGGQAGQILGAAASGLVLAAIGPVPTIVLTATAYLLSALFGRLVAGRLSGQDPATAARRDLRQHLRDLAAGLGHIRERPEIGFFYGLMLANLTVIFGINAMLAPFVQEELHLGAAAFGQIDAGYAAGAITGGLVVARLAARFGRRPILISGFLLMATSLAAFAHSHGFVAAIIAYAGLGISFQTNVLALSLAQQATDPAYQGRVNASFNTLNGLAGLVIYGIVALSAGHHLYRTLYLGQAAIMLAMVPAIILAGRGGRVSRLLVPGTDRARAQAQAAGSL</sequence>
<organism evidence="8 9">
    <name type="scientific">Aliidongia dinghuensis</name>
    <dbReference type="NCBI Taxonomy" id="1867774"/>
    <lineage>
        <taxon>Bacteria</taxon>
        <taxon>Pseudomonadati</taxon>
        <taxon>Pseudomonadota</taxon>
        <taxon>Alphaproteobacteria</taxon>
        <taxon>Rhodospirillales</taxon>
        <taxon>Dongiaceae</taxon>
        <taxon>Aliidongia</taxon>
    </lineage>
</organism>
<keyword evidence="2" id="KW-1003">Cell membrane</keyword>
<evidence type="ECO:0000259" key="7">
    <source>
        <dbReference type="PROSITE" id="PS50850"/>
    </source>
</evidence>
<evidence type="ECO:0000256" key="4">
    <source>
        <dbReference type="ARBA" id="ARBA00022989"/>
    </source>
</evidence>
<keyword evidence="4 6" id="KW-1133">Transmembrane helix</keyword>
<feature type="domain" description="Major facilitator superfamily (MFS) profile" evidence="7">
    <location>
        <begin position="228"/>
        <end position="429"/>
    </location>
</feature>
<evidence type="ECO:0000256" key="2">
    <source>
        <dbReference type="ARBA" id="ARBA00022475"/>
    </source>
</evidence>
<comment type="caution">
    <text evidence="8">The sequence shown here is derived from an EMBL/GenBank/DDBJ whole genome shotgun (WGS) entry which is preliminary data.</text>
</comment>
<feature type="transmembrane region" description="Helical" evidence="6">
    <location>
        <begin position="20"/>
        <end position="40"/>
    </location>
</feature>
<evidence type="ECO:0000256" key="5">
    <source>
        <dbReference type="ARBA" id="ARBA00023136"/>
    </source>
</evidence>
<gene>
    <name evidence="8" type="ORF">GCM10011611_60060</name>
</gene>
<name>A0A8J2Z161_9PROT</name>
<keyword evidence="9" id="KW-1185">Reference proteome</keyword>
<keyword evidence="5 6" id="KW-0472">Membrane</keyword>
<reference evidence="8" key="2">
    <citation type="submission" date="2020-09" db="EMBL/GenBank/DDBJ databases">
        <authorList>
            <person name="Sun Q."/>
            <person name="Zhou Y."/>
        </authorList>
    </citation>
    <scope>NUCLEOTIDE SEQUENCE</scope>
    <source>
        <strain evidence="8">CGMCC 1.15725</strain>
    </source>
</reference>
<evidence type="ECO:0000313" key="8">
    <source>
        <dbReference type="EMBL" id="GGF45613.1"/>
    </source>
</evidence>
<feature type="transmembrane region" description="Helical" evidence="6">
    <location>
        <begin position="93"/>
        <end position="119"/>
    </location>
</feature>
<feature type="transmembrane region" description="Helical" evidence="6">
    <location>
        <begin position="231"/>
        <end position="251"/>
    </location>
</feature>
<dbReference type="EMBL" id="BMJQ01000022">
    <property type="protein sequence ID" value="GGF45613.1"/>
    <property type="molecule type" value="Genomic_DNA"/>
</dbReference>
<evidence type="ECO:0000256" key="6">
    <source>
        <dbReference type="SAM" id="Phobius"/>
    </source>
</evidence>
<dbReference type="GO" id="GO:0005886">
    <property type="term" value="C:plasma membrane"/>
    <property type="evidence" value="ECO:0007669"/>
    <property type="project" value="UniProtKB-SubCell"/>
</dbReference>
<keyword evidence="3 6" id="KW-0812">Transmembrane</keyword>
<feature type="transmembrane region" description="Helical" evidence="6">
    <location>
        <begin position="321"/>
        <end position="341"/>
    </location>
</feature>
<feature type="transmembrane region" description="Helical" evidence="6">
    <location>
        <begin position="176"/>
        <end position="194"/>
    </location>
</feature>
<feature type="transmembrane region" description="Helical" evidence="6">
    <location>
        <begin position="52"/>
        <end position="73"/>
    </location>
</feature>
<feature type="transmembrane region" description="Helical" evidence="6">
    <location>
        <begin position="271"/>
        <end position="289"/>
    </location>
</feature>
<feature type="transmembrane region" description="Helical" evidence="6">
    <location>
        <begin position="296"/>
        <end position="315"/>
    </location>
</feature>
<accession>A0A8J2Z161</accession>
<evidence type="ECO:0000313" key="9">
    <source>
        <dbReference type="Proteomes" id="UP000646365"/>
    </source>
</evidence>
<feature type="transmembrane region" description="Helical" evidence="6">
    <location>
        <begin position="353"/>
        <end position="372"/>
    </location>
</feature>
<dbReference type="RefSeq" id="WP_189051881.1">
    <property type="nucleotide sequence ID" value="NZ_BMJQ01000022.1"/>
</dbReference>
<dbReference type="PANTHER" id="PTHR23513">
    <property type="entry name" value="INTEGRAL MEMBRANE EFFLUX PROTEIN-RELATED"/>
    <property type="match status" value="1"/>
</dbReference>
<dbReference type="InterPro" id="IPR020846">
    <property type="entry name" value="MFS_dom"/>
</dbReference>
<dbReference type="PANTHER" id="PTHR23513:SF6">
    <property type="entry name" value="MAJOR FACILITATOR SUPERFAMILY ASSOCIATED DOMAIN-CONTAINING PROTEIN"/>
    <property type="match status" value="1"/>
</dbReference>
<dbReference type="Proteomes" id="UP000646365">
    <property type="component" value="Unassembled WGS sequence"/>
</dbReference>
<evidence type="ECO:0000256" key="3">
    <source>
        <dbReference type="ARBA" id="ARBA00022692"/>
    </source>
</evidence>
<dbReference type="Gene3D" id="1.20.1250.20">
    <property type="entry name" value="MFS general substrate transporter like domains"/>
    <property type="match status" value="1"/>
</dbReference>
<dbReference type="CDD" id="cd06173">
    <property type="entry name" value="MFS_MefA_like"/>
    <property type="match status" value="1"/>
</dbReference>
<dbReference type="AlphaFoldDB" id="A0A8J2Z161"/>
<dbReference type="Pfam" id="PF07690">
    <property type="entry name" value="MFS_1"/>
    <property type="match status" value="1"/>
</dbReference>
<protein>
    <submittedName>
        <fullName evidence="8">MFS transporter</fullName>
    </submittedName>
</protein>
<comment type="subcellular location">
    <subcellularLocation>
        <location evidence="1">Cell membrane</location>
        <topology evidence="1">Multi-pass membrane protein</topology>
    </subcellularLocation>
</comment>
<evidence type="ECO:0000256" key="1">
    <source>
        <dbReference type="ARBA" id="ARBA00004651"/>
    </source>
</evidence>
<feature type="transmembrane region" description="Helical" evidence="6">
    <location>
        <begin position="384"/>
        <end position="402"/>
    </location>
</feature>
<proteinExistence type="predicted"/>
<dbReference type="SUPFAM" id="SSF103473">
    <property type="entry name" value="MFS general substrate transporter"/>
    <property type="match status" value="1"/>
</dbReference>
<dbReference type="PROSITE" id="PS50850">
    <property type="entry name" value="MFS"/>
    <property type="match status" value="1"/>
</dbReference>
<dbReference type="GO" id="GO:0022857">
    <property type="term" value="F:transmembrane transporter activity"/>
    <property type="evidence" value="ECO:0007669"/>
    <property type="project" value="InterPro"/>
</dbReference>